<dbReference type="PANTHER" id="PTHR36933">
    <property type="entry name" value="SLL0788 PROTEIN"/>
    <property type="match status" value="1"/>
</dbReference>
<dbReference type="Proteomes" id="UP000179221">
    <property type="component" value="Unassembled WGS sequence"/>
</dbReference>
<feature type="transmembrane region" description="Helical" evidence="1">
    <location>
        <begin position="6"/>
        <end position="27"/>
    </location>
</feature>
<organism evidence="3 4">
    <name type="scientific">Candidatus Woesebacteria bacterium RIFCSPHIGHO2_01_FULL_40_22</name>
    <dbReference type="NCBI Taxonomy" id="1802499"/>
    <lineage>
        <taxon>Bacteria</taxon>
        <taxon>Candidatus Woeseibacteriota</taxon>
    </lineage>
</organism>
<dbReference type="Pfam" id="PF03713">
    <property type="entry name" value="DUF305"/>
    <property type="match status" value="1"/>
</dbReference>
<dbReference type="EMBL" id="MGGL01000011">
    <property type="protein sequence ID" value="OGM26452.1"/>
    <property type="molecule type" value="Genomic_DNA"/>
</dbReference>
<protein>
    <recommendedName>
        <fullName evidence="2">DUF305 domain-containing protein</fullName>
    </recommendedName>
</protein>
<dbReference type="InterPro" id="IPR012347">
    <property type="entry name" value="Ferritin-like"/>
</dbReference>
<comment type="caution">
    <text evidence="3">The sequence shown here is derived from an EMBL/GenBank/DDBJ whole genome shotgun (WGS) entry which is preliminary data.</text>
</comment>
<dbReference type="PANTHER" id="PTHR36933:SF1">
    <property type="entry name" value="SLL0788 PROTEIN"/>
    <property type="match status" value="1"/>
</dbReference>
<feature type="domain" description="DUF305" evidence="2">
    <location>
        <begin position="49"/>
        <end position="132"/>
    </location>
</feature>
<keyword evidence="1" id="KW-0472">Membrane</keyword>
<dbReference type="InterPro" id="IPR005183">
    <property type="entry name" value="DUF305_CopM-like"/>
</dbReference>
<dbReference type="AlphaFoldDB" id="A0A1F7YGR7"/>
<gene>
    <name evidence="3" type="ORF">A2628_02840</name>
</gene>
<keyword evidence="1" id="KW-0812">Transmembrane</keyword>
<reference evidence="3 4" key="1">
    <citation type="journal article" date="2016" name="Nat. Commun.">
        <title>Thousands of microbial genomes shed light on interconnected biogeochemical processes in an aquifer system.</title>
        <authorList>
            <person name="Anantharaman K."/>
            <person name="Brown C.T."/>
            <person name="Hug L.A."/>
            <person name="Sharon I."/>
            <person name="Castelle C.J."/>
            <person name="Probst A.J."/>
            <person name="Thomas B.C."/>
            <person name="Singh A."/>
            <person name="Wilkins M.J."/>
            <person name="Karaoz U."/>
            <person name="Brodie E.L."/>
            <person name="Williams K.H."/>
            <person name="Hubbard S.S."/>
            <person name="Banfield J.F."/>
        </authorList>
    </citation>
    <scope>NUCLEOTIDE SEQUENCE [LARGE SCALE GENOMIC DNA]</scope>
</reference>
<dbReference type="Gene3D" id="1.20.1260.10">
    <property type="match status" value="1"/>
</dbReference>
<sequence>MQKEYLYGIIGLLSGIVLTMLFASNAVNANNTGMMRMMGMNARFNMIEQEEDTVGSMMMGTASSMEEMMESMEGKTGDDFDKAFMEAMIVHHQGAIDMAQQAKTAALHDEIKQMADDIIAAQTDEIEMMREWQKDWGY</sequence>
<name>A0A1F7YGR7_9BACT</name>
<evidence type="ECO:0000259" key="2">
    <source>
        <dbReference type="Pfam" id="PF03713"/>
    </source>
</evidence>
<keyword evidence="1" id="KW-1133">Transmembrane helix</keyword>
<evidence type="ECO:0000313" key="4">
    <source>
        <dbReference type="Proteomes" id="UP000179221"/>
    </source>
</evidence>
<evidence type="ECO:0000313" key="3">
    <source>
        <dbReference type="EMBL" id="OGM26452.1"/>
    </source>
</evidence>
<proteinExistence type="predicted"/>
<evidence type="ECO:0000256" key="1">
    <source>
        <dbReference type="SAM" id="Phobius"/>
    </source>
</evidence>
<accession>A0A1F7YGR7</accession>